<reference evidence="2 3" key="1">
    <citation type="submission" date="2019-08" db="EMBL/GenBank/DDBJ databases">
        <authorList>
            <person name="Khan S.A."/>
            <person name="Jeon C.O."/>
            <person name="Jeong S.E."/>
        </authorList>
    </citation>
    <scope>NUCLEOTIDE SEQUENCE [LARGE SCALE GENOMIC DNA]</scope>
    <source>
        <strain evidence="3">IMCC1728</strain>
    </source>
</reference>
<feature type="transmembrane region" description="Helical" evidence="1">
    <location>
        <begin position="119"/>
        <end position="142"/>
    </location>
</feature>
<name>A0A5C6U289_9BURK</name>
<dbReference type="EMBL" id="VOPW01000001">
    <property type="protein sequence ID" value="TXC65876.1"/>
    <property type="molecule type" value="Genomic_DNA"/>
</dbReference>
<accession>A0A5C6U289</accession>
<dbReference type="Proteomes" id="UP000321832">
    <property type="component" value="Unassembled WGS sequence"/>
</dbReference>
<proteinExistence type="predicted"/>
<evidence type="ECO:0000313" key="3">
    <source>
        <dbReference type="Proteomes" id="UP000321832"/>
    </source>
</evidence>
<comment type="caution">
    <text evidence="2">The sequence shown here is derived from an EMBL/GenBank/DDBJ whole genome shotgun (WGS) entry which is preliminary data.</text>
</comment>
<keyword evidence="1" id="KW-0812">Transmembrane</keyword>
<gene>
    <name evidence="2" type="ORF">FSC37_07430</name>
</gene>
<evidence type="ECO:0000256" key="1">
    <source>
        <dbReference type="SAM" id="Phobius"/>
    </source>
</evidence>
<feature type="transmembrane region" description="Helical" evidence="1">
    <location>
        <begin position="79"/>
        <end position="99"/>
    </location>
</feature>
<protein>
    <recommendedName>
        <fullName evidence="4">Metal-dependent hydrolase</fullName>
    </recommendedName>
</protein>
<dbReference type="AlphaFoldDB" id="A0A5C6U289"/>
<evidence type="ECO:0000313" key="2">
    <source>
        <dbReference type="EMBL" id="TXC65876.1"/>
    </source>
</evidence>
<keyword evidence="1" id="KW-0472">Membrane</keyword>
<keyword evidence="3" id="KW-1185">Reference proteome</keyword>
<sequence>MVAASIGLAVLPDLAHLVPLLADGGGWHTLAGYITATPGHEPALPPLVAMLSHHLHCIGHSAVIAGWSRVRLWRWRRQWLIPLAGWWSHIVIDVFTHSADFYPVPVLYPFTQRGFDGPAWNTPGFQLANYAALVLTAIALWCTRRRGR</sequence>
<organism evidence="2 3">
    <name type="scientific">Piscinibacter aquaticus</name>
    <dbReference type="NCBI Taxonomy" id="392597"/>
    <lineage>
        <taxon>Bacteria</taxon>
        <taxon>Pseudomonadati</taxon>
        <taxon>Pseudomonadota</taxon>
        <taxon>Betaproteobacteria</taxon>
        <taxon>Burkholderiales</taxon>
        <taxon>Sphaerotilaceae</taxon>
        <taxon>Piscinibacter</taxon>
    </lineage>
</organism>
<keyword evidence="1" id="KW-1133">Transmembrane helix</keyword>
<evidence type="ECO:0008006" key="4">
    <source>
        <dbReference type="Google" id="ProtNLM"/>
    </source>
</evidence>